<evidence type="ECO:0000256" key="1">
    <source>
        <dbReference type="SAM" id="MobiDB-lite"/>
    </source>
</evidence>
<keyword evidence="3" id="KW-1185">Reference proteome</keyword>
<evidence type="ECO:0000313" key="3">
    <source>
        <dbReference type="Proteomes" id="UP000286235"/>
    </source>
</evidence>
<gene>
    <name evidence="2" type="ORF">Cdeb_00914</name>
</gene>
<proteinExistence type="predicted"/>
<sequence>MEDPHGKSHDHPGGFADARGDDFGQKKTGPWWENSREPGPGMEKTARDLKSGGMILDRRRGVCIEVLKPLIPAELIR</sequence>
<comment type="caution">
    <text evidence="2">The sequence shown here is derived from an EMBL/GenBank/DDBJ whole genome shotgun (WGS) entry which is preliminary data.</text>
</comment>
<feature type="compositionally biased region" description="Basic and acidic residues" evidence="1">
    <location>
        <begin position="1"/>
        <end position="25"/>
    </location>
</feature>
<dbReference type="AlphaFoldDB" id="A0A420VF79"/>
<accession>A0A420VF79</accession>
<reference evidence="2 3" key="1">
    <citation type="submission" date="2013-12" db="EMBL/GenBank/DDBJ databases">
        <title>Genome and proteome characterization of Caldibacillus debilis GB1 derived from a cellulolytic aero-tolerant co-culture.</title>
        <authorList>
            <person name="Wushke S.T."/>
            <person name="Zhang X."/>
            <person name="Fristensky B."/>
            <person name="Wilkins J.A."/>
            <person name="Levin D.B."/>
            <person name="Sparling R."/>
        </authorList>
    </citation>
    <scope>NUCLEOTIDE SEQUENCE [LARGE SCALE GENOMIC DNA]</scope>
    <source>
        <strain evidence="2 3">GB1</strain>
    </source>
</reference>
<evidence type="ECO:0000313" key="2">
    <source>
        <dbReference type="EMBL" id="RKO62180.1"/>
    </source>
</evidence>
<protein>
    <submittedName>
        <fullName evidence="2">Uncharacterized protein</fullName>
    </submittedName>
</protein>
<feature type="region of interest" description="Disordered" evidence="1">
    <location>
        <begin position="1"/>
        <end position="52"/>
    </location>
</feature>
<dbReference type="EMBL" id="AZRV01000023">
    <property type="protein sequence ID" value="RKO62180.1"/>
    <property type="molecule type" value="Genomic_DNA"/>
</dbReference>
<organism evidence="2 3">
    <name type="scientific">Caldibacillus debilis GB1</name>
    <dbReference type="NCBI Taxonomy" id="1339248"/>
    <lineage>
        <taxon>Bacteria</taxon>
        <taxon>Bacillati</taxon>
        <taxon>Bacillota</taxon>
        <taxon>Bacilli</taxon>
        <taxon>Bacillales</taxon>
        <taxon>Bacillaceae</taxon>
        <taxon>Caldibacillus</taxon>
    </lineage>
</organism>
<dbReference type="Proteomes" id="UP000286235">
    <property type="component" value="Unassembled WGS sequence"/>
</dbReference>
<name>A0A420VF79_9BACI</name>